<dbReference type="Gene3D" id="3.40.50.720">
    <property type="entry name" value="NAD(P)-binding Rossmann-like Domain"/>
    <property type="match status" value="1"/>
</dbReference>
<sequence length="310" mass="32870">MHILVTGAGGYLGRALSQHLLAHGHRVRAALRRPTPASTPLPEGMEPVIVGDIGPATDWRLALEGIDAVIHLASPADQSGLDEPSLRRITVEGAIALARATSDAGIGRFVQVSSAKVMGEETPPGRSFDDSDMPAPATPYARYKLEAEEAVLAALPGATILRPPLVYGPGAGGNFARLLRLALIPLPLPVASIDNRRAMLYVGNMVDAIRRCLETHPVPGGQRFLLNDAEELSLAQLIGRLRISAGRRPLLVPGPAGLLRLALGPEAGRRLVGSFSVDASRFSATLSWCHPFDMEQALLRTVQANTLNGL</sequence>
<dbReference type="InterPro" id="IPR051783">
    <property type="entry name" value="NAD(P)-dependent_oxidoreduct"/>
</dbReference>
<reference evidence="2 3" key="1">
    <citation type="submission" date="2018-10" db="EMBL/GenBank/DDBJ databases">
        <title>Comparative analysis of microorganisms from saline springs in Andes Mountain Range, Colombia.</title>
        <authorList>
            <person name="Rubin E."/>
        </authorList>
    </citation>
    <scope>NUCLEOTIDE SEQUENCE [LARGE SCALE GENOMIC DNA]</scope>
    <source>
        <strain evidence="2 3">USBA 36</strain>
    </source>
</reference>
<dbReference type="AlphaFoldDB" id="A0A420WC08"/>
<dbReference type="PANTHER" id="PTHR48079">
    <property type="entry name" value="PROTEIN YEEZ"/>
    <property type="match status" value="1"/>
</dbReference>
<feature type="domain" description="NAD-dependent epimerase/dehydratase" evidence="1">
    <location>
        <begin position="3"/>
        <end position="215"/>
    </location>
</feature>
<proteinExistence type="predicted"/>
<dbReference type="PANTHER" id="PTHR48079:SF6">
    <property type="entry name" value="NAD(P)-BINDING DOMAIN-CONTAINING PROTEIN-RELATED"/>
    <property type="match status" value="1"/>
</dbReference>
<protein>
    <submittedName>
        <fullName evidence="2">UDP-glucose 4-epimerase</fullName>
    </submittedName>
</protein>
<evidence type="ECO:0000313" key="3">
    <source>
        <dbReference type="Proteomes" id="UP000277424"/>
    </source>
</evidence>
<comment type="caution">
    <text evidence="2">The sequence shown here is derived from an EMBL/GenBank/DDBJ whole genome shotgun (WGS) entry which is preliminary data.</text>
</comment>
<dbReference type="GO" id="GO:0004029">
    <property type="term" value="F:aldehyde dehydrogenase (NAD+) activity"/>
    <property type="evidence" value="ECO:0007669"/>
    <property type="project" value="TreeGrafter"/>
</dbReference>
<dbReference type="RefSeq" id="WP_121221251.1">
    <property type="nucleotide sequence ID" value="NZ_RBIG01000003.1"/>
</dbReference>
<dbReference type="InterPro" id="IPR036291">
    <property type="entry name" value="NAD(P)-bd_dom_sf"/>
</dbReference>
<name>A0A420WC08_9PROT</name>
<dbReference type="Pfam" id="PF01370">
    <property type="entry name" value="Epimerase"/>
    <property type="match status" value="1"/>
</dbReference>
<dbReference type="OrthoDB" id="9814124at2"/>
<dbReference type="EMBL" id="RBIG01000003">
    <property type="protein sequence ID" value="RKQ68557.1"/>
    <property type="molecule type" value="Genomic_DNA"/>
</dbReference>
<evidence type="ECO:0000313" key="2">
    <source>
        <dbReference type="EMBL" id="RKQ68557.1"/>
    </source>
</evidence>
<organism evidence="2 3">
    <name type="scientific">Oceanibaculum indicum</name>
    <dbReference type="NCBI Taxonomy" id="526216"/>
    <lineage>
        <taxon>Bacteria</taxon>
        <taxon>Pseudomonadati</taxon>
        <taxon>Pseudomonadota</taxon>
        <taxon>Alphaproteobacteria</taxon>
        <taxon>Rhodospirillales</taxon>
        <taxon>Oceanibaculaceae</taxon>
        <taxon>Oceanibaculum</taxon>
    </lineage>
</organism>
<gene>
    <name evidence="2" type="ORF">BCL74_3037</name>
</gene>
<dbReference type="GO" id="GO:0005737">
    <property type="term" value="C:cytoplasm"/>
    <property type="evidence" value="ECO:0007669"/>
    <property type="project" value="TreeGrafter"/>
</dbReference>
<dbReference type="InterPro" id="IPR001509">
    <property type="entry name" value="Epimerase_deHydtase"/>
</dbReference>
<evidence type="ECO:0000259" key="1">
    <source>
        <dbReference type="Pfam" id="PF01370"/>
    </source>
</evidence>
<accession>A0A420WC08</accession>
<dbReference type="SUPFAM" id="SSF51735">
    <property type="entry name" value="NAD(P)-binding Rossmann-fold domains"/>
    <property type="match status" value="1"/>
</dbReference>
<dbReference type="Proteomes" id="UP000277424">
    <property type="component" value="Unassembled WGS sequence"/>
</dbReference>